<dbReference type="PANTHER" id="PTHR30336">
    <property type="entry name" value="INNER MEMBRANE PROTEIN, PROBABLE PERMEASE"/>
    <property type="match status" value="1"/>
</dbReference>
<keyword evidence="1" id="KW-0472">Membrane</keyword>
<dbReference type="GO" id="GO:0043164">
    <property type="term" value="P:Gram-negative-bacterium-type cell wall biogenesis"/>
    <property type="evidence" value="ECO:0007669"/>
    <property type="project" value="TreeGrafter"/>
</dbReference>
<name>A0A975B2L5_9BACT</name>
<reference evidence="3" key="2">
    <citation type="submission" date="2021-04" db="EMBL/GenBank/DDBJ databases">
        <title>Isolation and characterization of a novel species of the genus Sulfurimonas.</title>
        <authorList>
            <person name="Fukui M."/>
        </authorList>
    </citation>
    <scope>NUCLEOTIDE SEQUENCE</scope>
    <source>
        <strain evidence="3">H1576</strain>
    </source>
</reference>
<keyword evidence="1" id="KW-1133">Transmembrane helix</keyword>
<feature type="transmembrane region" description="Helical" evidence="1">
    <location>
        <begin position="12"/>
        <end position="33"/>
    </location>
</feature>
<evidence type="ECO:0000313" key="3">
    <source>
        <dbReference type="EMBL" id="QSZ43084.1"/>
    </source>
</evidence>
<dbReference type="GO" id="GO:0000270">
    <property type="term" value="P:peptidoglycan metabolic process"/>
    <property type="evidence" value="ECO:0007669"/>
    <property type="project" value="TreeGrafter"/>
</dbReference>
<gene>
    <name evidence="3" type="ORF">GJV85_05930</name>
</gene>
<dbReference type="CDD" id="cd06259">
    <property type="entry name" value="YdcF-like"/>
    <property type="match status" value="1"/>
</dbReference>
<evidence type="ECO:0000259" key="2">
    <source>
        <dbReference type="Pfam" id="PF02698"/>
    </source>
</evidence>
<feature type="domain" description="DUF218" evidence="2">
    <location>
        <begin position="82"/>
        <end position="239"/>
    </location>
</feature>
<feature type="transmembrane region" description="Helical" evidence="1">
    <location>
        <begin position="42"/>
        <end position="59"/>
    </location>
</feature>
<dbReference type="Proteomes" id="UP000671852">
    <property type="component" value="Chromosome"/>
</dbReference>
<dbReference type="PANTHER" id="PTHR30336:SF4">
    <property type="entry name" value="ENVELOPE BIOGENESIS FACTOR ELYC"/>
    <property type="match status" value="1"/>
</dbReference>
<protein>
    <recommendedName>
        <fullName evidence="2">DUF218 domain-containing protein</fullName>
    </recommendedName>
</protein>
<keyword evidence="1" id="KW-0812">Transmembrane</keyword>
<keyword evidence="4" id="KW-1185">Reference proteome</keyword>
<accession>A0A975B2L5</accession>
<evidence type="ECO:0000256" key="1">
    <source>
        <dbReference type="SAM" id="Phobius"/>
    </source>
</evidence>
<proteinExistence type="predicted"/>
<organism evidence="3 4">
    <name type="scientific">Sulfurimonas aquatica</name>
    <dbReference type="NCBI Taxonomy" id="2672570"/>
    <lineage>
        <taxon>Bacteria</taxon>
        <taxon>Pseudomonadati</taxon>
        <taxon>Campylobacterota</taxon>
        <taxon>Epsilonproteobacteria</taxon>
        <taxon>Campylobacterales</taxon>
        <taxon>Sulfurimonadaceae</taxon>
        <taxon>Sulfurimonas</taxon>
    </lineage>
</organism>
<dbReference type="KEGG" id="saqt:GJV85_05930"/>
<dbReference type="Gene3D" id="3.40.50.620">
    <property type="entry name" value="HUPs"/>
    <property type="match status" value="1"/>
</dbReference>
<sequence>MELGFLLKKFISFFIEPFGIVLLALMIGLFFLYKNNTRFSKIFFSLGVILLILFSYQPFSNTLLISLESKYKKYSYNENIKYIHVLGNGHTIDSEQPISSQLSDGSVKRVLEGVIMYKNIPGSKLIFTGYKGDTNTSNAQMNANLAYALGVTKSDVIIGNNPVDTEEEALFTQKIVGNKPFALVTSATHMPRAMTLFKSYGMNPIAAPTNFYKEEVNWLREPDIHSFKNSKLALHEFYGILFMKIKSIFS</sequence>
<dbReference type="InterPro" id="IPR051599">
    <property type="entry name" value="Cell_Envelope_Assoc"/>
</dbReference>
<dbReference type="Pfam" id="PF02698">
    <property type="entry name" value="DUF218"/>
    <property type="match status" value="1"/>
</dbReference>
<reference evidence="3" key="1">
    <citation type="submission" date="2019-11" db="EMBL/GenBank/DDBJ databases">
        <authorList>
            <person name="Kojima H."/>
        </authorList>
    </citation>
    <scope>NUCLEOTIDE SEQUENCE</scope>
    <source>
        <strain evidence="3">H1576</strain>
    </source>
</reference>
<dbReference type="InterPro" id="IPR003848">
    <property type="entry name" value="DUF218"/>
</dbReference>
<evidence type="ECO:0000313" key="4">
    <source>
        <dbReference type="Proteomes" id="UP000671852"/>
    </source>
</evidence>
<dbReference type="GO" id="GO:0005886">
    <property type="term" value="C:plasma membrane"/>
    <property type="evidence" value="ECO:0007669"/>
    <property type="project" value="TreeGrafter"/>
</dbReference>
<dbReference type="AlphaFoldDB" id="A0A975B2L5"/>
<dbReference type="InterPro" id="IPR014729">
    <property type="entry name" value="Rossmann-like_a/b/a_fold"/>
</dbReference>
<dbReference type="EMBL" id="CP046072">
    <property type="protein sequence ID" value="QSZ43084.1"/>
    <property type="molecule type" value="Genomic_DNA"/>
</dbReference>